<evidence type="ECO:0000256" key="1">
    <source>
        <dbReference type="ARBA" id="ARBA00004442"/>
    </source>
</evidence>
<evidence type="ECO:0000256" key="6">
    <source>
        <dbReference type="SAM" id="SignalP"/>
    </source>
</evidence>
<dbReference type="EMBL" id="FUYQ01000003">
    <property type="protein sequence ID" value="SKB33735.1"/>
    <property type="molecule type" value="Genomic_DNA"/>
</dbReference>
<dbReference type="GO" id="GO:0009279">
    <property type="term" value="C:cell outer membrane"/>
    <property type="evidence" value="ECO:0007669"/>
    <property type="project" value="UniProtKB-SubCell"/>
</dbReference>
<dbReference type="InterPro" id="IPR011990">
    <property type="entry name" value="TPR-like_helical_dom_sf"/>
</dbReference>
<dbReference type="InterPro" id="IPR033985">
    <property type="entry name" value="SusD-like_N"/>
</dbReference>
<dbReference type="Pfam" id="PF07980">
    <property type="entry name" value="SusD_RagB"/>
    <property type="match status" value="1"/>
</dbReference>
<feature type="chain" id="PRO_5012052394" evidence="6">
    <location>
        <begin position="25"/>
        <end position="573"/>
    </location>
</feature>
<evidence type="ECO:0000259" key="7">
    <source>
        <dbReference type="Pfam" id="PF07980"/>
    </source>
</evidence>
<proteinExistence type="inferred from homology"/>
<keyword evidence="3 6" id="KW-0732">Signal</keyword>
<dbReference type="AlphaFoldDB" id="A0A1T5AFQ1"/>
<keyword evidence="5" id="KW-0998">Cell outer membrane</keyword>
<dbReference type="PROSITE" id="PS51257">
    <property type="entry name" value="PROKAR_LIPOPROTEIN"/>
    <property type="match status" value="1"/>
</dbReference>
<organism evidence="9 10">
    <name type="scientific">Parabacteroides chartae</name>
    <dbReference type="NCBI Taxonomy" id="1037355"/>
    <lineage>
        <taxon>Bacteria</taxon>
        <taxon>Pseudomonadati</taxon>
        <taxon>Bacteroidota</taxon>
        <taxon>Bacteroidia</taxon>
        <taxon>Bacteroidales</taxon>
        <taxon>Tannerellaceae</taxon>
        <taxon>Parabacteroides</taxon>
    </lineage>
</organism>
<dbReference type="Proteomes" id="UP000190852">
    <property type="component" value="Unassembled WGS sequence"/>
</dbReference>
<feature type="signal peptide" evidence="6">
    <location>
        <begin position="1"/>
        <end position="24"/>
    </location>
</feature>
<comment type="similarity">
    <text evidence="2">Belongs to the SusD family.</text>
</comment>
<keyword evidence="4" id="KW-0472">Membrane</keyword>
<dbReference type="RefSeq" id="WP_079682378.1">
    <property type="nucleotide sequence ID" value="NZ_FUYQ01000003.1"/>
</dbReference>
<evidence type="ECO:0000256" key="5">
    <source>
        <dbReference type="ARBA" id="ARBA00023237"/>
    </source>
</evidence>
<name>A0A1T5AFQ1_9BACT</name>
<evidence type="ECO:0000256" key="2">
    <source>
        <dbReference type="ARBA" id="ARBA00006275"/>
    </source>
</evidence>
<keyword evidence="10" id="KW-1185">Reference proteome</keyword>
<gene>
    <name evidence="9" type="ORF">SAMN05660349_00676</name>
</gene>
<reference evidence="10" key="1">
    <citation type="submission" date="2017-02" db="EMBL/GenBank/DDBJ databases">
        <authorList>
            <person name="Varghese N."/>
            <person name="Submissions S."/>
        </authorList>
    </citation>
    <scope>NUCLEOTIDE SEQUENCE [LARGE SCALE GENOMIC DNA]</scope>
    <source>
        <strain evidence="10">DSM 24967</strain>
    </source>
</reference>
<dbReference type="Gene3D" id="1.25.40.390">
    <property type="match status" value="1"/>
</dbReference>
<evidence type="ECO:0000313" key="10">
    <source>
        <dbReference type="Proteomes" id="UP000190852"/>
    </source>
</evidence>
<accession>A0A1T5AFQ1</accession>
<protein>
    <submittedName>
        <fullName evidence="9">Starch-binding associating with outer membrane</fullName>
    </submittedName>
</protein>
<evidence type="ECO:0000256" key="4">
    <source>
        <dbReference type="ARBA" id="ARBA00023136"/>
    </source>
</evidence>
<evidence type="ECO:0000256" key="3">
    <source>
        <dbReference type="ARBA" id="ARBA00022729"/>
    </source>
</evidence>
<dbReference type="InterPro" id="IPR012944">
    <property type="entry name" value="SusD_RagB_dom"/>
</dbReference>
<feature type="domain" description="RagB/SusD" evidence="7">
    <location>
        <begin position="280"/>
        <end position="573"/>
    </location>
</feature>
<feature type="domain" description="SusD-like N-terminal" evidence="8">
    <location>
        <begin position="23"/>
        <end position="224"/>
    </location>
</feature>
<evidence type="ECO:0000313" key="9">
    <source>
        <dbReference type="EMBL" id="SKB33735.1"/>
    </source>
</evidence>
<sequence>MKTMQYILTCCSLSILLFSCDSFLDENPKGVLSNEQLNTPENVEKMVIAAYSSLGNDHYTEPNSPWPYGDLRSGDAYKGGAGTGDMQEFHFYETFTYLRDDIGLLDSKWYKEYVAISRANNALARLNAIDEADFSKKMIRIAEMRFLRAHYYFELKLLFKQIPFIDETVPVEEYINVSNVEFTSQQLWDKIIEEFRFAAQTLPDNNAEVGRANKWMAKSYLAKALLYAAYEQDEKHNVTNINKDKLTEVVNLTNEVINSGKYGLNADYADNFLCETENSKESIFAVQHSRNDGTLHGRLDWGAMLNYPMNPEYGCCGFHQASQNLVNSFQTDDKGLPKFADFNSKNLNTPDDLLQNNVDPRLNHSVAIPGLPYKYNPEFIFEAWWNRQPEVYGAFMSLKEVVLPDCPCFEKVNPFMSSSKNRDIIRYDDVLLWKAEALIELGRESEALPLINSIRERAANSTARLVDVQGDPTGKFVVGTYQPGINCTWTNDFARQALRWERRMEFAMEGFRFFDLVRWGIAAEYLNSYFAVEKTRREHLREAKFTKNRDEYFPIPKQQINFSKKLYVQNYGW</sequence>
<dbReference type="SUPFAM" id="SSF48452">
    <property type="entry name" value="TPR-like"/>
    <property type="match status" value="1"/>
</dbReference>
<dbReference type="Pfam" id="PF14322">
    <property type="entry name" value="SusD-like_3"/>
    <property type="match status" value="1"/>
</dbReference>
<evidence type="ECO:0000259" key="8">
    <source>
        <dbReference type="Pfam" id="PF14322"/>
    </source>
</evidence>
<comment type="subcellular location">
    <subcellularLocation>
        <location evidence="1">Cell outer membrane</location>
    </subcellularLocation>
</comment>